<dbReference type="InterPro" id="IPR000182">
    <property type="entry name" value="GNAT_dom"/>
</dbReference>
<feature type="domain" description="N-acetyltransferase" evidence="3">
    <location>
        <begin position="17"/>
        <end position="192"/>
    </location>
</feature>
<accession>A0A7Y9ELH3</accession>
<dbReference type="AlphaFoldDB" id="A0A7Y9ELH3"/>
<dbReference type="GO" id="GO:0016747">
    <property type="term" value="F:acyltransferase activity, transferring groups other than amino-acyl groups"/>
    <property type="evidence" value="ECO:0007669"/>
    <property type="project" value="InterPro"/>
</dbReference>
<keyword evidence="4" id="KW-0687">Ribonucleoprotein</keyword>
<organism evidence="4 5">
    <name type="scientific">Actinomadura luteofluorescens</name>
    <dbReference type="NCBI Taxonomy" id="46163"/>
    <lineage>
        <taxon>Bacteria</taxon>
        <taxon>Bacillati</taxon>
        <taxon>Actinomycetota</taxon>
        <taxon>Actinomycetes</taxon>
        <taxon>Streptosporangiales</taxon>
        <taxon>Thermomonosporaceae</taxon>
        <taxon>Actinomadura</taxon>
    </lineage>
</organism>
<dbReference type="CDD" id="cd04301">
    <property type="entry name" value="NAT_SF"/>
    <property type="match status" value="1"/>
</dbReference>
<dbReference type="GO" id="GO:0005840">
    <property type="term" value="C:ribosome"/>
    <property type="evidence" value="ECO:0007669"/>
    <property type="project" value="UniProtKB-KW"/>
</dbReference>
<keyword evidence="2" id="KW-0012">Acyltransferase</keyword>
<evidence type="ECO:0000313" key="4">
    <source>
        <dbReference type="EMBL" id="NYD49961.1"/>
    </source>
</evidence>
<keyword evidence="1" id="KW-0808">Transferase</keyword>
<protein>
    <submittedName>
        <fullName evidence="4">Ribosomal protein S18 acetylase RimI-like enzyme</fullName>
    </submittedName>
</protein>
<dbReference type="PANTHER" id="PTHR43877">
    <property type="entry name" value="AMINOALKYLPHOSPHONATE N-ACETYLTRANSFERASE-RELATED-RELATED"/>
    <property type="match status" value="1"/>
</dbReference>
<evidence type="ECO:0000256" key="1">
    <source>
        <dbReference type="ARBA" id="ARBA00022679"/>
    </source>
</evidence>
<dbReference type="RefSeq" id="WP_179846588.1">
    <property type="nucleotide sequence ID" value="NZ_JACCBA010000001.1"/>
</dbReference>
<gene>
    <name evidence="4" type="ORF">BJY14_005944</name>
</gene>
<dbReference type="EMBL" id="JACCBA010000001">
    <property type="protein sequence ID" value="NYD49961.1"/>
    <property type="molecule type" value="Genomic_DNA"/>
</dbReference>
<dbReference type="Pfam" id="PF00583">
    <property type="entry name" value="Acetyltransf_1"/>
    <property type="match status" value="1"/>
</dbReference>
<proteinExistence type="predicted"/>
<comment type="caution">
    <text evidence="4">The sequence shown here is derived from an EMBL/GenBank/DDBJ whole genome shotgun (WGS) entry which is preliminary data.</text>
</comment>
<reference evidence="4 5" key="1">
    <citation type="submission" date="2020-07" db="EMBL/GenBank/DDBJ databases">
        <title>Sequencing the genomes of 1000 actinobacteria strains.</title>
        <authorList>
            <person name="Klenk H.-P."/>
        </authorList>
    </citation>
    <scope>NUCLEOTIDE SEQUENCE [LARGE SCALE GENOMIC DNA]</scope>
    <source>
        <strain evidence="4 5">DSM 40398</strain>
    </source>
</reference>
<sequence>MKKTVNDATVLGVRGAVTYRLARPEDDQALAKLDGSFTTDSVFEVVETGEGFTLRQTPVTPPIHKVFPADEDTRADRDPELSQTVVAYSGDELCGFVESSFEPWNRRLTICDIEVAPGWRGRGLGRTLMSHAFDFAEEQGAGHVWLEVSNINAPAIGAYLKMGFAFCGLDTRLYDGTESAGEQAIFMARQIH</sequence>
<dbReference type="InterPro" id="IPR016181">
    <property type="entry name" value="Acyl_CoA_acyltransferase"/>
</dbReference>
<dbReference type="Gene3D" id="3.40.630.30">
    <property type="match status" value="1"/>
</dbReference>
<keyword evidence="5" id="KW-1185">Reference proteome</keyword>
<dbReference type="InterPro" id="IPR050832">
    <property type="entry name" value="Bact_Acetyltransf"/>
</dbReference>
<dbReference type="SUPFAM" id="SSF55729">
    <property type="entry name" value="Acyl-CoA N-acyltransferases (Nat)"/>
    <property type="match status" value="1"/>
</dbReference>
<evidence type="ECO:0000313" key="5">
    <source>
        <dbReference type="Proteomes" id="UP000529783"/>
    </source>
</evidence>
<dbReference type="PROSITE" id="PS51186">
    <property type="entry name" value="GNAT"/>
    <property type="match status" value="1"/>
</dbReference>
<dbReference type="Proteomes" id="UP000529783">
    <property type="component" value="Unassembled WGS sequence"/>
</dbReference>
<keyword evidence="4" id="KW-0689">Ribosomal protein</keyword>
<evidence type="ECO:0000259" key="3">
    <source>
        <dbReference type="PROSITE" id="PS51186"/>
    </source>
</evidence>
<name>A0A7Y9ELH3_9ACTN</name>
<evidence type="ECO:0000256" key="2">
    <source>
        <dbReference type="ARBA" id="ARBA00023315"/>
    </source>
</evidence>